<keyword evidence="3" id="KW-1185">Reference proteome</keyword>
<evidence type="ECO:0000313" key="2">
    <source>
        <dbReference type="EMBL" id="PYH84666.1"/>
    </source>
</evidence>
<proteinExistence type="predicted"/>
<dbReference type="AlphaFoldDB" id="A0A319CFN4"/>
<gene>
    <name evidence="2" type="ORF">BO82DRAFT_9113</name>
</gene>
<name>A0A319CFN4_9EURO</name>
<sequence length="213" mass="23123">MNERVLVLFISLSPPTHSIIPGSRLLAISPASDRYNPLMRIYICASPSRPSCPNRRGQVSGVGTSGPGQCSGARETGPPGQQLPHPRRAPAAPHTLRCTRLLSSMTPTPLLLPSLKLKDRIAPENVHRVRKNRSLSLSFHSRSPERASADANSGLKTDTAICRQTIHGLFSQTLVSEQPSPPPIPHRITPHLRFFVLARSSCPNLDTSSSKTP</sequence>
<protein>
    <submittedName>
        <fullName evidence="2">Uncharacterized protein</fullName>
    </submittedName>
</protein>
<dbReference type="GeneID" id="37144392"/>
<evidence type="ECO:0000313" key="3">
    <source>
        <dbReference type="Proteomes" id="UP000248340"/>
    </source>
</evidence>
<accession>A0A319CFN4</accession>
<evidence type="ECO:0000256" key="1">
    <source>
        <dbReference type="SAM" id="MobiDB-lite"/>
    </source>
</evidence>
<organism evidence="2 3">
    <name type="scientific">Aspergillus uvarum CBS 121591</name>
    <dbReference type="NCBI Taxonomy" id="1448315"/>
    <lineage>
        <taxon>Eukaryota</taxon>
        <taxon>Fungi</taxon>
        <taxon>Dikarya</taxon>
        <taxon>Ascomycota</taxon>
        <taxon>Pezizomycotina</taxon>
        <taxon>Eurotiomycetes</taxon>
        <taxon>Eurotiomycetidae</taxon>
        <taxon>Eurotiales</taxon>
        <taxon>Aspergillaceae</taxon>
        <taxon>Aspergillus</taxon>
        <taxon>Aspergillus subgen. Circumdati</taxon>
    </lineage>
</organism>
<dbReference type="Proteomes" id="UP000248340">
    <property type="component" value="Unassembled WGS sequence"/>
</dbReference>
<reference evidence="2 3" key="1">
    <citation type="submission" date="2016-12" db="EMBL/GenBank/DDBJ databases">
        <title>The genomes of Aspergillus section Nigri reveals drivers in fungal speciation.</title>
        <authorList>
            <consortium name="DOE Joint Genome Institute"/>
            <person name="Vesth T.C."/>
            <person name="Nybo J."/>
            <person name="Theobald S."/>
            <person name="Brandl J."/>
            <person name="Frisvad J.C."/>
            <person name="Nielsen K.F."/>
            <person name="Lyhne E.K."/>
            <person name="Kogle M.E."/>
            <person name="Kuo A."/>
            <person name="Riley R."/>
            <person name="Clum A."/>
            <person name="Nolan M."/>
            <person name="Lipzen A."/>
            <person name="Salamov A."/>
            <person name="Henrissat B."/>
            <person name="Wiebenga A."/>
            <person name="De Vries R.P."/>
            <person name="Grigoriev I.V."/>
            <person name="Mortensen U.H."/>
            <person name="Andersen M.R."/>
            <person name="Baker S.E."/>
        </authorList>
    </citation>
    <scope>NUCLEOTIDE SEQUENCE [LARGE SCALE GENOMIC DNA]</scope>
    <source>
        <strain evidence="2 3">CBS 121591</strain>
    </source>
</reference>
<feature type="region of interest" description="Disordered" evidence="1">
    <location>
        <begin position="49"/>
        <end position="91"/>
    </location>
</feature>
<dbReference type="RefSeq" id="XP_025494866.1">
    <property type="nucleotide sequence ID" value="XM_025641650.1"/>
</dbReference>
<dbReference type="EMBL" id="KZ821683">
    <property type="protein sequence ID" value="PYH84666.1"/>
    <property type="molecule type" value="Genomic_DNA"/>
</dbReference>
<dbReference type="VEuPathDB" id="FungiDB:BO82DRAFT_9113"/>